<protein>
    <submittedName>
        <fullName evidence="5">Os04g0319900 protein</fullName>
    </submittedName>
</protein>
<dbReference type="GO" id="GO:0006281">
    <property type="term" value="P:DNA repair"/>
    <property type="evidence" value="ECO:0007669"/>
    <property type="project" value="UniProtKB-KW"/>
</dbReference>
<comment type="subcellular location">
    <subcellularLocation>
        <location evidence="1">Nucleus</location>
    </subcellularLocation>
</comment>
<dbReference type="PANTHER" id="PTHR12663:SF3">
    <property type="entry name" value="SISTER CHROMATID COHESION PROTEIN PDS5 HOMOLOG C"/>
    <property type="match status" value="1"/>
</dbReference>
<proteinExistence type="predicted"/>
<evidence type="ECO:0000313" key="6">
    <source>
        <dbReference type="Proteomes" id="UP000000763"/>
    </source>
</evidence>
<keyword evidence="4" id="KW-0539">Nucleus</keyword>
<keyword evidence="2" id="KW-0227">DNA damage</keyword>
<dbReference type="Proteomes" id="UP000000763">
    <property type="component" value="Chromosome 4"/>
</dbReference>
<dbReference type="AlphaFoldDB" id="C7J190"/>
<organism evidence="5 6">
    <name type="scientific">Oryza sativa subsp. japonica</name>
    <name type="common">Rice</name>
    <dbReference type="NCBI Taxonomy" id="39947"/>
    <lineage>
        <taxon>Eukaryota</taxon>
        <taxon>Viridiplantae</taxon>
        <taxon>Streptophyta</taxon>
        <taxon>Embryophyta</taxon>
        <taxon>Tracheophyta</taxon>
        <taxon>Spermatophyta</taxon>
        <taxon>Magnoliopsida</taxon>
        <taxon>Liliopsida</taxon>
        <taxon>Poales</taxon>
        <taxon>Poaceae</taxon>
        <taxon>BOP clade</taxon>
        <taxon>Oryzoideae</taxon>
        <taxon>Oryzeae</taxon>
        <taxon>Oryzinae</taxon>
        <taxon>Oryza</taxon>
        <taxon>Oryza sativa</taxon>
    </lineage>
</organism>
<evidence type="ECO:0000313" key="5">
    <source>
        <dbReference type="EMBL" id="BAH92596.1"/>
    </source>
</evidence>
<reference evidence="5 6" key="1">
    <citation type="journal article" date="2005" name="Nature">
        <title>The map-based sequence of the rice genome.</title>
        <authorList>
            <consortium name="International rice genome sequencing project (IRGSP)"/>
            <person name="Matsumoto T."/>
            <person name="Wu J."/>
            <person name="Kanamori H."/>
            <person name="Katayose Y."/>
            <person name="Fujisawa M."/>
            <person name="Namiki N."/>
            <person name="Mizuno H."/>
            <person name="Yamamoto K."/>
            <person name="Antonio B.A."/>
            <person name="Baba T."/>
            <person name="Sakata K."/>
            <person name="Nagamura Y."/>
            <person name="Aoki H."/>
            <person name="Arikawa K."/>
            <person name="Arita K."/>
            <person name="Bito T."/>
            <person name="Chiden Y."/>
            <person name="Fujitsuka N."/>
            <person name="Fukunaka R."/>
            <person name="Hamada M."/>
            <person name="Harada C."/>
            <person name="Hayashi A."/>
            <person name="Hijishita S."/>
            <person name="Honda M."/>
            <person name="Hosokawa S."/>
            <person name="Ichikawa Y."/>
            <person name="Idonuma A."/>
            <person name="Iijima M."/>
            <person name="Ikeda M."/>
            <person name="Ikeno M."/>
            <person name="Ito K."/>
            <person name="Ito S."/>
            <person name="Ito T."/>
            <person name="Ito Y."/>
            <person name="Ito Y."/>
            <person name="Iwabuchi A."/>
            <person name="Kamiya K."/>
            <person name="Karasawa W."/>
            <person name="Kurita K."/>
            <person name="Katagiri S."/>
            <person name="Kikuta A."/>
            <person name="Kobayashi H."/>
            <person name="Kobayashi N."/>
            <person name="Machita K."/>
            <person name="Maehara T."/>
            <person name="Masukawa M."/>
            <person name="Mizubayashi T."/>
            <person name="Mukai Y."/>
            <person name="Nagasaki H."/>
            <person name="Nagata Y."/>
            <person name="Naito S."/>
            <person name="Nakashima M."/>
            <person name="Nakama Y."/>
            <person name="Nakamichi Y."/>
            <person name="Nakamura M."/>
            <person name="Meguro A."/>
            <person name="Negishi M."/>
            <person name="Ohta I."/>
            <person name="Ohta T."/>
            <person name="Okamoto M."/>
            <person name="Ono N."/>
            <person name="Saji S."/>
            <person name="Sakaguchi M."/>
            <person name="Sakai K."/>
            <person name="Shibata M."/>
            <person name="Shimokawa T."/>
            <person name="Song J."/>
            <person name="Takazaki Y."/>
            <person name="Terasawa K."/>
            <person name="Tsugane M."/>
            <person name="Tsuji K."/>
            <person name="Ueda S."/>
            <person name="Waki K."/>
            <person name="Yamagata H."/>
            <person name="Yamamoto M."/>
            <person name="Yamamoto S."/>
            <person name="Yamane H."/>
            <person name="Yoshiki S."/>
            <person name="Yoshihara R."/>
            <person name="Yukawa K."/>
            <person name="Zhong H."/>
            <person name="Yano M."/>
            <person name="Yuan Q."/>
            <person name="Ouyang S."/>
            <person name="Liu J."/>
            <person name="Jones K.M."/>
            <person name="Gansberger K."/>
            <person name="Moffat K."/>
            <person name="Hill J."/>
            <person name="Bera J."/>
            <person name="Fadrosh D."/>
            <person name="Jin S."/>
            <person name="Johri S."/>
            <person name="Kim M."/>
            <person name="Overton L."/>
            <person name="Reardon M."/>
            <person name="Tsitrin T."/>
            <person name="Vuong H."/>
            <person name="Weaver B."/>
            <person name="Ciecko A."/>
            <person name="Tallon L."/>
            <person name="Jackson J."/>
            <person name="Pai G."/>
            <person name="Aken S.V."/>
            <person name="Utterback T."/>
            <person name="Reidmuller S."/>
            <person name="Feldblyum T."/>
            <person name="Hsiao J."/>
            <person name="Zismann V."/>
            <person name="Iobst S."/>
            <person name="de Vazeille A.R."/>
            <person name="Buell C.R."/>
            <person name="Ying K."/>
            <person name="Li Y."/>
            <person name="Lu T."/>
            <person name="Huang Y."/>
            <person name="Zhao Q."/>
            <person name="Feng Q."/>
            <person name="Zhang L."/>
            <person name="Zhu J."/>
            <person name="Weng Q."/>
            <person name="Mu J."/>
            <person name="Lu Y."/>
            <person name="Fan D."/>
            <person name="Liu Y."/>
            <person name="Guan J."/>
            <person name="Zhang Y."/>
            <person name="Yu S."/>
            <person name="Liu X."/>
            <person name="Zhang Y."/>
            <person name="Hong G."/>
            <person name="Han B."/>
            <person name="Choisne N."/>
            <person name="Demange N."/>
            <person name="Orjeda G."/>
            <person name="Samain S."/>
            <person name="Cattolico L."/>
            <person name="Pelletier E."/>
            <person name="Couloux A."/>
            <person name="Segurens B."/>
            <person name="Wincker P."/>
            <person name="D'Hont A."/>
            <person name="Scarpelli C."/>
            <person name="Weissenbach J."/>
            <person name="Salanoubat M."/>
            <person name="Quetier F."/>
            <person name="Yu Y."/>
            <person name="Kim H.R."/>
            <person name="Rambo T."/>
            <person name="Currie J."/>
            <person name="Collura K."/>
            <person name="Luo M."/>
            <person name="Yang T."/>
            <person name="Ammiraju J.S.S."/>
            <person name="Engler F."/>
            <person name="Soderlund C."/>
            <person name="Wing R.A."/>
            <person name="Palmer L.E."/>
            <person name="de la Bastide M."/>
            <person name="Spiegel L."/>
            <person name="Nascimento L."/>
            <person name="Zutavern T."/>
            <person name="O'Shaughnessy A."/>
            <person name="Dike S."/>
            <person name="Dedhia N."/>
            <person name="Preston R."/>
            <person name="Balija V."/>
            <person name="McCombie W.R."/>
            <person name="Chow T."/>
            <person name="Chen H."/>
            <person name="Chung M."/>
            <person name="Chen C."/>
            <person name="Shaw J."/>
            <person name="Wu H."/>
            <person name="Hsiao K."/>
            <person name="Chao Y."/>
            <person name="Chu M."/>
            <person name="Cheng C."/>
            <person name="Hour A."/>
            <person name="Lee P."/>
            <person name="Lin S."/>
            <person name="Lin Y."/>
            <person name="Liou J."/>
            <person name="Liu S."/>
            <person name="Hsing Y."/>
            <person name="Raghuvanshi S."/>
            <person name="Mohanty A."/>
            <person name="Bharti A.K."/>
            <person name="Gaur A."/>
            <person name="Gupta V."/>
            <person name="Kumar D."/>
            <person name="Ravi V."/>
            <person name="Vij S."/>
            <person name="Kapur A."/>
            <person name="Khurana P."/>
            <person name="Khurana P."/>
            <person name="Khurana J.P."/>
            <person name="Tyagi A.K."/>
            <person name="Gaikwad K."/>
            <person name="Singh A."/>
            <person name="Dalal V."/>
            <person name="Srivastava S."/>
            <person name="Dixit A."/>
            <person name="Pal A.K."/>
            <person name="Ghazi I.A."/>
            <person name="Yadav M."/>
            <person name="Pandit A."/>
            <person name="Bhargava A."/>
            <person name="Sureshbabu K."/>
            <person name="Batra K."/>
            <person name="Sharma T.R."/>
            <person name="Mohapatra T."/>
            <person name="Singh N.K."/>
            <person name="Messing J."/>
            <person name="Nelson A.B."/>
            <person name="Fuks G."/>
            <person name="Kavchok S."/>
            <person name="Keizer G."/>
            <person name="Linton E."/>
            <person name="Llaca V."/>
            <person name="Song R."/>
            <person name="Tanyolac B."/>
            <person name="Young S."/>
            <person name="Ho-Il K."/>
            <person name="Hahn J.H."/>
            <person name="Sangsakoo G."/>
            <person name="Vanavichit A."/>
            <person name="de Mattos Luiz.A.T."/>
            <person name="Zimmer P.D."/>
            <person name="Malone G."/>
            <person name="Dellagostin O."/>
            <person name="de Oliveira A.C."/>
            <person name="Bevan M."/>
            <person name="Bancroft I."/>
            <person name="Minx P."/>
            <person name="Cordum H."/>
            <person name="Wilson R."/>
            <person name="Cheng Z."/>
            <person name="Jin W."/>
            <person name="Jiang J."/>
            <person name="Leong S.A."/>
            <person name="Iwama H."/>
            <person name="Gojobori T."/>
            <person name="Itoh T."/>
            <person name="Niimura Y."/>
            <person name="Fujii Y."/>
            <person name="Habara T."/>
            <person name="Sakai H."/>
            <person name="Sato Y."/>
            <person name="Wilson G."/>
            <person name="Kumar K."/>
            <person name="McCouch S."/>
            <person name="Juretic N."/>
            <person name="Hoen D."/>
            <person name="Wright S."/>
            <person name="Bruskiewich R."/>
            <person name="Bureau T."/>
            <person name="Miyao A."/>
            <person name="Hirochika H."/>
            <person name="Nishikawa T."/>
            <person name="Kadowaki K."/>
            <person name="Sugiura M."/>
            <person name="Burr B."/>
            <person name="Sasaki T."/>
        </authorList>
    </citation>
    <scope>NUCLEOTIDE SEQUENCE [LARGE SCALE GENOMIC DNA]</scope>
    <source>
        <strain evidence="6">cv. Nipponbare</strain>
    </source>
</reference>
<reference evidence="6" key="2">
    <citation type="journal article" date="2008" name="Nucleic Acids Res.">
        <title>The rice annotation project database (RAP-DB): 2008 update.</title>
        <authorList>
            <consortium name="The rice annotation project (RAP)"/>
        </authorList>
    </citation>
    <scope>GENOME REANNOTATION</scope>
    <source>
        <strain evidence="6">cv. Nipponbare</strain>
    </source>
</reference>
<dbReference type="GO" id="GO:0005634">
    <property type="term" value="C:nucleus"/>
    <property type="evidence" value="ECO:0007669"/>
    <property type="project" value="UniProtKB-SubCell"/>
</dbReference>
<dbReference type="InterPro" id="IPR039776">
    <property type="entry name" value="Pds5"/>
</dbReference>
<evidence type="ECO:0000256" key="1">
    <source>
        <dbReference type="ARBA" id="ARBA00004123"/>
    </source>
</evidence>
<gene>
    <name evidence="5" type="ordered locus">Os04g0319900</name>
</gene>
<dbReference type="PANTHER" id="PTHR12663">
    <property type="entry name" value="ANDROGEN INDUCED INHIBITOR OF PROLIFERATION AS3 / PDS5-RELATED"/>
    <property type="match status" value="1"/>
</dbReference>
<dbReference type="GO" id="GO:0007064">
    <property type="term" value="P:mitotic sister chromatid cohesion"/>
    <property type="evidence" value="ECO:0007669"/>
    <property type="project" value="InterPro"/>
</dbReference>
<dbReference type="Pfam" id="PF20168">
    <property type="entry name" value="PDS5"/>
    <property type="match status" value="1"/>
</dbReference>
<dbReference type="KEGG" id="dosa:Os04g0319900"/>
<evidence type="ECO:0000256" key="3">
    <source>
        <dbReference type="ARBA" id="ARBA00023204"/>
    </source>
</evidence>
<sequence length="172" mass="19300">MERDAAEVEVRRRLRDVGARLSSLPDDGELLRLLQEAAKLLYRVNQCEVDRIHSALIPVMRALIKKELLDHTDPGVKLAVASCLTTLIKIRAPDPPYDDDVMKVTFSSSCSSGDEMVVFECITDLYLLPCFRMFSSLLLGSSVNWMMWTAPPMEQGFQCLELLQGYGVVPCC</sequence>
<evidence type="ECO:0000256" key="2">
    <source>
        <dbReference type="ARBA" id="ARBA00022763"/>
    </source>
</evidence>
<accession>C7J190</accession>
<evidence type="ECO:0000256" key="4">
    <source>
        <dbReference type="ARBA" id="ARBA00023242"/>
    </source>
</evidence>
<dbReference type="EMBL" id="AP008210">
    <property type="protein sequence ID" value="BAH92596.1"/>
    <property type="molecule type" value="Genomic_DNA"/>
</dbReference>
<name>C7J190_ORYSJ</name>
<keyword evidence="3" id="KW-0234">DNA repair</keyword>